<feature type="compositionally biased region" description="Acidic residues" evidence="3">
    <location>
        <begin position="1"/>
        <end position="10"/>
    </location>
</feature>
<dbReference type="SUPFAM" id="SSF54928">
    <property type="entry name" value="RNA-binding domain, RBD"/>
    <property type="match status" value="1"/>
</dbReference>
<feature type="domain" description="RRM" evidence="5">
    <location>
        <begin position="156"/>
        <end position="237"/>
    </location>
</feature>
<feature type="compositionally biased region" description="Basic and acidic residues" evidence="3">
    <location>
        <begin position="245"/>
        <end position="264"/>
    </location>
</feature>
<dbReference type="Pfam" id="PF00076">
    <property type="entry name" value="RRM_1"/>
    <property type="match status" value="1"/>
</dbReference>
<gene>
    <name evidence="6" type="ORF">MELLADRAFT_115746</name>
</gene>
<dbReference type="Gene3D" id="3.30.70.330">
    <property type="match status" value="1"/>
</dbReference>
<dbReference type="HOGENOM" id="CLU_517894_0_0_1"/>
<organism evidence="7">
    <name type="scientific">Melampsora larici-populina (strain 98AG31 / pathotype 3-4-7)</name>
    <name type="common">Poplar leaf rust fungus</name>
    <dbReference type="NCBI Taxonomy" id="747676"/>
    <lineage>
        <taxon>Eukaryota</taxon>
        <taxon>Fungi</taxon>
        <taxon>Dikarya</taxon>
        <taxon>Basidiomycota</taxon>
        <taxon>Pucciniomycotina</taxon>
        <taxon>Pucciniomycetes</taxon>
        <taxon>Pucciniales</taxon>
        <taxon>Melampsoraceae</taxon>
        <taxon>Melampsora</taxon>
    </lineage>
</organism>
<feature type="region of interest" description="Disordered" evidence="3">
    <location>
        <begin position="244"/>
        <end position="284"/>
    </location>
</feature>
<dbReference type="GO" id="GO:0006397">
    <property type="term" value="P:mRNA processing"/>
    <property type="evidence" value="ECO:0007669"/>
    <property type="project" value="UniProtKB-KW"/>
</dbReference>
<feature type="transmembrane region" description="Helical" evidence="4">
    <location>
        <begin position="375"/>
        <end position="396"/>
    </location>
</feature>
<evidence type="ECO:0000259" key="5">
    <source>
        <dbReference type="PROSITE" id="PS50102"/>
    </source>
</evidence>
<keyword evidence="2" id="KW-0694">RNA-binding</keyword>
<feature type="compositionally biased region" description="Polar residues" evidence="3">
    <location>
        <begin position="56"/>
        <end position="82"/>
    </location>
</feature>
<keyword evidence="4" id="KW-0812">Transmembrane</keyword>
<proteinExistence type="inferred from homology"/>
<feature type="compositionally biased region" description="Low complexity" evidence="3">
    <location>
        <begin position="100"/>
        <end position="118"/>
    </location>
</feature>
<evidence type="ECO:0000313" key="7">
    <source>
        <dbReference type="Proteomes" id="UP000001072"/>
    </source>
</evidence>
<protein>
    <recommendedName>
        <fullName evidence="5">RRM domain-containing protein</fullName>
    </recommendedName>
</protein>
<dbReference type="eggNOG" id="ENOG502S7DD">
    <property type="taxonomic scope" value="Eukaryota"/>
</dbReference>
<evidence type="ECO:0000256" key="4">
    <source>
        <dbReference type="SAM" id="Phobius"/>
    </source>
</evidence>
<feature type="compositionally biased region" description="Basic and acidic residues" evidence="3">
    <location>
        <begin position="454"/>
        <end position="465"/>
    </location>
</feature>
<dbReference type="InterPro" id="IPR012677">
    <property type="entry name" value="Nucleotide-bd_a/b_plait_sf"/>
</dbReference>
<keyword evidence="7" id="KW-1185">Reference proteome</keyword>
<dbReference type="InterPro" id="IPR034772">
    <property type="entry name" value="CPSF6/7"/>
</dbReference>
<evidence type="ECO:0000256" key="1">
    <source>
        <dbReference type="ARBA" id="ARBA00006265"/>
    </source>
</evidence>
<accession>F4RDN5</accession>
<dbReference type="EMBL" id="GL883097">
    <property type="protein sequence ID" value="EGG09575.1"/>
    <property type="molecule type" value="Genomic_DNA"/>
</dbReference>
<reference evidence="7" key="1">
    <citation type="journal article" date="2011" name="Proc. Natl. Acad. Sci. U.S.A.">
        <title>Obligate biotrophy features unraveled by the genomic analysis of rust fungi.</title>
        <authorList>
            <person name="Duplessis S."/>
            <person name="Cuomo C.A."/>
            <person name="Lin Y.-C."/>
            <person name="Aerts A."/>
            <person name="Tisserant E."/>
            <person name="Veneault-Fourrey C."/>
            <person name="Joly D.L."/>
            <person name="Hacquard S."/>
            <person name="Amselem J."/>
            <person name="Cantarel B.L."/>
            <person name="Chiu R."/>
            <person name="Coutinho P.M."/>
            <person name="Feau N."/>
            <person name="Field M."/>
            <person name="Frey P."/>
            <person name="Gelhaye E."/>
            <person name="Goldberg J."/>
            <person name="Grabherr M.G."/>
            <person name="Kodira C.D."/>
            <person name="Kohler A."/>
            <person name="Kuees U."/>
            <person name="Lindquist E.A."/>
            <person name="Lucas S.M."/>
            <person name="Mago R."/>
            <person name="Mauceli E."/>
            <person name="Morin E."/>
            <person name="Murat C."/>
            <person name="Pangilinan J.L."/>
            <person name="Park R."/>
            <person name="Pearson M."/>
            <person name="Quesneville H."/>
            <person name="Rouhier N."/>
            <person name="Sakthikumar S."/>
            <person name="Salamov A.A."/>
            <person name="Schmutz J."/>
            <person name="Selles B."/>
            <person name="Shapiro H."/>
            <person name="Tanguay P."/>
            <person name="Tuskan G.A."/>
            <person name="Henrissat B."/>
            <person name="Van de Peer Y."/>
            <person name="Rouze P."/>
            <person name="Ellis J.G."/>
            <person name="Dodds P.N."/>
            <person name="Schein J.E."/>
            <person name="Zhong S."/>
            <person name="Hamelin R.C."/>
            <person name="Grigoriev I.V."/>
            <person name="Szabo L.J."/>
            <person name="Martin F."/>
        </authorList>
    </citation>
    <scope>NUCLEOTIDE SEQUENCE [LARGE SCALE GENOMIC DNA]</scope>
    <source>
        <strain evidence="7">98AG31 / pathotype 3-4-7</strain>
    </source>
</reference>
<dbReference type="AlphaFoldDB" id="F4RDN5"/>
<dbReference type="RefSeq" id="XP_007407302.1">
    <property type="nucleotide sequence ID" value="XM_007407240.1"/>
</dbReference>
<sequence>MKQEQADFDDIYGPTDDAPEENLYADLLPEDGGSVRDPTSPTISTHGVKEEPLDVTMSSAKVLTGPGSNQQTSKPSDSSASDNKPDLKPLKTSQNSEHGLPLAPASASLPANPMASNPKSATNASGTQTQNNSVPPLTPLSGDVVMNNAKTERGLCGLYVAELQWYTSDEDLRKMAEELGVRIAHRDITFSEHKVNGKSKGIAYMEFASQADADKVKRWLDVNEIHDRKSQCNLSPPMNGMPFRNADKHGLGNVRNTDDREVRGRGGYNNVVGGMGRGRGEDTRRNGSAMGMGMNMGMGRGGISGGPPTAVSNPGMGRGVMAHNGPMVNSGGANGMNGMGGVMNGMNGMGGMGNMGGMGGMMGGMNNMGMGPMPGGMMGMMPGGMGMMGMGGMGGMNGMMPMMMPMGGPGPRPMAPGAGVVGGGNANGGHFNPRFMNGAGSHGAGAQNGMGGMDDGREKRRRTDY</sequence>
<dbReference type="VEuPathDB" id="FungiDB:MELLADRAFT_115746"/>
<evidence type="ECO:0000256" key="2">
    <source>
        <dbReference type="PROSITE-ProRule" id="PRU00176"/>
    </source>
</evidence>
<keyword evidence="4" id="KW-0472">Membrane</keyword>
<dbReference type="GeneID" id="18925672"/>
<dbReference type="KEGG" id="mlr:MELLADRAFT_115746"/>
<dbReference type="SMART" id="SM00360">
    <property type="entry name" value="RRM"/>
    <property type="match status" value="1"/>
</dbReference>
<dbReference type="OrthoDB" id="2507147at2759"/>
<name>F4RDN5_MELLP</name>
<dbReference type="Proteomes" id="UP000001072">
    <property type="component" value="Unassembled WGS sequence"/>
</dbReference>
<evidence type="ECO:0000313" key="6">
    <source>
        <dbReference type="EMBL" id="EGG09575.1"/>
    </source>
</evidence>
<dbReference type="PANTHER" id="PTHR23204">
    <property type="entry name" value="CLEAVAGE AND POLYADENYLATION SPECIFIC FACTOR"/>
    <property type="match status" value="1"/>
</dbReference>
<dbReference type="GO" id="GO:0003723">
    <property type="term" value="F:RNA binding"/>
    <property type="evidence" value="ECO:0007669"/>
    <property type="project" value="UniProtKB-UniRule"/>
</dbReference>
<feature type="compositionally biased region" description="Gly residues" evidence="3">
    <location>
        <begin position="440"/>
        <end position="453"/>
    </location>
</feature>
<feature type="compositionally biased region" description="Polar residues" evidence="3">
    <location>
        <begin position="119"/>
        <end position="135"/>
    </location>
</feature>
<dbReference type="InParanoid" id="F4RDN5"/>
<dbReference type="CDD" id="cd12372">
    <property type="entry name" value="RRM_CFIm68_CFIm59"/>
    <property type="match status" value="1"/>
</dbReference>
<dbReference type="STRING" id="747676.F4RDN5"/>
<evidence type="ECO:0000256" key="3">
    <source>
        <dbReference type="SAM" id="MobiDB-lite"/>
    </source>
</evidence>
<feature type="region of interest" description="Disordered" evidence="3">
    <location>
        <begin position="1"/>
        <end position="140"/>
    </location>
</feature>
<dbReference type="InterPro" id="IPR000504">
    <property type="entry name" value="RRM_dom"/>
</dbReference>
<dbReference type="PROSITE" id="PS50102">
    <property type="entry name" value="RRM"/>
    <property type="match status" value="1"/>
</dbReference>
<dbReference type="GO" id="GO:0005634">
    <property type="term" value="C:nucleus"/>
    <property type="evidence" value="ECO:0007669"/>
    <property type="project" value="UniProtKB-SubCell"/>
</dbReference>
<feature type="region of interest" description="Disordered" evidence="3">
    <location>
        <begin position="440"/>
        <end position="465"/>
    </location>
</feature>
<comment type="similarity">
    <text evidence="1">Belongs to the RRM CPSF6/7 family.</text>
</comment>
<dbReference type="InterPro" id="IPR035979">
    <property type="entry name" value="RBD_domain_sf"/>
</dbReference>
<keyword evidence="4" id="KW-1133">Transmembrane helix</keyword>